<evidence type="ECO:0000256" key="2">
    <source>
        <dbReference type="SAM" id="Coils"/>
    </source>
</evidence>
<evidence type="ECO:0000256" key="1">
    <source>
        <dbReference type="ARBA" id="ARBA00023235"/>
    </source>
</evidence>
<dbReference type="InterPro" id="IPR051331">
    <property type="entry name" value="Chorismate_mutase-related"/>
</dbReference>
<dbReference type="InterPro" id="IPR036263">
    <property type="entry name" value="Chorismate_II_sf"/>
</dbReference>
<dbReference type="InterPro" id="IPR011279">
    <property type="entry name" value="Chorismate_mutase_GmP"/>
</dbReference>
<dbReference type="EMBL" id="AEVI01000033">
    <property type="protein sequence ID" value="EFX96260.1"/>
    <property type="molecule type" value="Genomic_DNA"/>
</dbReference>
<name>A0ABP2KPI7_STRVE</name>
<dbReference type="PANTHER" id="PTHR38041">
    <property type="entry name" value="CHORISMATE MUTASE"/>
    <property type="match status" value="1"/>
</dbReference>
<dbReference type="EC" id="5.4.99.5" evidence="4"/>
<accession>A0ABP2KPI7</accession>
<feature type="domain" description="Chorismate mutase" evidence="3">
    <location>
        <begin position="5"/>
        <end position="95"/>
    </location>
</feature>
<protein>
    <submittedName>
        <fullName evidence="4">Chorismate mutase</fullName>
        <ecNumber evidence="4">5.4.99.5</ecNumber>
    </submittedName>
</protein>
<evidence type="ECO:0000259" key="3">
    <source>
        <dbReference type="PROSITE" id="PS51168"/>
    </source>
</evidence>
<gene>
    <name evidence="4" type="primary">aroH2</name>
    <name evidence="4" type="ORF">HMPREF9425_0858</name>
</gene>
<evidence type="ECO:0000313" key="4">
    <source>
        <dbReference type="EMBL" id="EFX96260.1"/>
    </source>
</evidence>
<dbReference type="Gene3D" id="1.20.59.10">
    <property type="entry name" value="Chorismate mutase"/>
    <property type="match status" value="1"/>
</dbReference>
<dbReference type="PROSITE" id="PS51168">
    <property type="entry name" value="CHORISMATE_MUT_2"/>
    <property type="match status" value="1"/>
</dbReference>
<evidence type="ECO:0000313" key="5">
    <source>
        <dbReference type="Proteomes" id="UP000003697"/>
    </source>
</evidence>
<comment type="caution">
    <text evidence="4">The sequence shown here is derived from an EMBL/GenBank/DDBJ whole genome shotgun (WGS) entry which is preliminary data.</text>
</comment>
<dbReference type="Pfam" id="PF01817">
    <property type="entry name" value="CM_2"/>
    <property type="match status" value="1"/>
</dbReference>
<sequence>MKRKKEVSMDLNEIRQQIDTVDNEIVALLEERMKLVTRVSAYKQRTGKAIYDPEREQALLNKVAASVTNPEYQEAIVASFADIMKHSRTYQAGKLEGK</sequence>
<dbReference type="SMART" id="SM00830">
    <property type="entry name" value="CM_2"/>
    <property type="match status" value="1"/>
</dbReference>
<feature type="coiled-coil region" evidence="2">
    <location>
        <begin position="4"/>
        <end position="31"/>
    </location>
</feature>
<dbReference type="Proteomes" id="UP000003697">
    <property type="component" value="Unassembled WGS sequence"/>
</dbReference>
<keyword evidence="1 4" id="KW-0413">Isomerase</keyword>
<organism evidence="4 5">
    <name type="scientific">Streptococcus vestibularis ATCC 49124</name>
    <dbReference type="NCBI Taxonomy" id="889206"/>
    <lineage>
        <taxon>Bacteria</taxon>
        <taxon>Bacillati</taxon>
        <taxon>Bacillota</taxon>
        <taxon>Bacilli</taxon>
        <taxon>Lactobacillales</taxon>
        <taxon>Streptococcaceae</taxon>
        <taxon>Streptococcus</taxon>
    </lineage>
</organism>
<dbReference type="InterPro" id="IPR036979">
    <property type="entry name" value="CM_dom_sf"/>
</dbReference>
<keyword evidence="5" id="KW-1185">Reference proteome</keyword>
<keyword evidence="2" id="KW-0175">Coiled coil</keyword>
<dbReference type="SUPFAM" id="SSF48600">
    <property type="entry name" value="Chorismate mutase II"/>
    <property type="match status" value="1"/>
</dbReference>
<dbReference type="InterPro" id="IPR002701">
    <property type="entry name" value="CM_II_prokaryot"/>
</dbReference>
<dbReference type="GO" id="GO:0004106">
    <property type="term" value="F:chorismate mutase activity"/>
    <property type="evidence" value="ECO:0007669"/>
    <property type="project" value="UniProtKB-EC"/>
</dbReference>
<proteinExistence type="predicted"/>
<dbReference type="NCBIfam" id="TIGR01805">
    <property type="entry name" value="CM_mono_grmpos"/>
    <property type="match status" value="1"/>
</dbReference>
<reference evidence="4 5" key="1">
    <citation type="submission" date="2011-01" db="EMBL/GenBank/DDBJ databases">
        <authorList>
            <person name="Muzny D."/>
            <person name="Qin X."/>
            <person name="Buhay C."/>
            <person name="Dugan-Rocha S."/>
            <person name="Ding Y."/>
            <person name="Chen G."/>
            <person name="Hawes A."/>
            <person name="Holder M."/>
            <person name="Jhangiani S."/>
            <person name="Johnson A."/>
            <person name="Khan Z."/>
            <person name="Li Z."/>
            <person name="Liu W."/>
            <person name="Liu X."/>
            <person name="Perez L."/>
            <person name="Shen H."/>
            <person name="Wang Q."/>
            <person name="Watt J."/>
            <person name="Xi L."/>
            <person name="Xin Y."/>
            <person name="Zhou J."/>
            <person name="Deng J."/>
            <person name="Jiang H."/>
            <person name="Liu Y."/>
            <person name="Qu J."/>
            <person name="Song X.-Z."/>
            <person name="Zhang L."/>
            <person name="Villasana D."/>
            <person name="Johnson A."/>
            <person name="Liu J."/>
            <person name="Liyanage D."/>
            <person name="Lorensuhewa L."/>
            <person name="Robinson T."/>
            <person name="Song A."/>
            <person name="Song B.-B."/>
            <person name="Dinh H."/>
            <person name="Thornton R."/>
            <person name="Coyle M."/>
            <person name="Francisco L."/>
            <person name="Jackson L."/>
            <person name="Javaid M."/>
            <person name="Korchina V."/>
            <person name="Kovar C."/>
            <person name="Mata R."/>
            <person name="Mathew T."/>
            <person name="Ngo R."/>
            <person name="Nguyen L."/>
            <person name="Nguyen N."/>
            <person name="Okwuonu G."/>
            <person name="Ongeri F."/>
            <person name="Pham C."/>
            <person name="Simmons D."/>
            <person name="Wilczek-Boney K."/>
            <person name="Hale W."/>
            <person name="Jakkamsetti A."/>
            <person name="Pham P."/>
            <person name="Ruth R."/>
            <person name="San Lucas F."/>
            <person name="Warren J."/>
            <person name="Zhang J."/>
            <person name="Zhao Z."/>
            <person name="Zhou C."/>
            <person name="Zhu D."/>
            <person name="Lee S."/>
            <person name="Bess C."/>
            <person name="Blankenburg K."/>
            <person name="Forbes L."/>
            <person name="Fu Q."/>
            <person name="Gubbala S."/>
            <person name="Hirani K."/>
            <person name="Jayaseelan J.C."/>
            <person name="Lara F."/>
            <person name="Munidasa M."/>
            <person name="Palculict T."/>
            <person name="Patil S."/>
            <person name="Pu L.-L."/>
            <person name="Saada N."/>
            <person name="Tang L."/>
            <person name="Weissenberger G."/>
            <person name="Zhu Y."/>
            <person name="Hemphill L."/>
            <person name="Shang Y."/>
            <person name="Youmans B."/>
            <person name="Ayvaz T."/>
            <person name="Ross M."/>
            <person name="Santibanez J."/>
            <person name="Aqrawi P."/>
            <person name="Gross S."/>
            <person name="Joshi V."/>
            <person name="Fowler G."/>
            <person name="Nazareth L."/>
            <person name="Reid J."/>
            <person name="Worley K."/>
            <person name="Petrosino J."/>
            <person name="Highlander S."/>
            <person name="Gibbs R."/>
        </authorList>
    </citation>
    <scope>NUCLEOTIDE SEQUENCE [LARGE SCALE GENOMIC DNA]</scope>
    <source>
        <strain evidence="4 5">ATCC 49124</strain>
    </source>
</reference>
<dbReference type="PANTHER" id="PTHR38041:SF1">
    <property type="entry name" value="CHORISMATE MUTASE"/>
    <property type="match status" value="1"/>
</dbReference>